<dbReference type="Pfam" id="PF03750">
    <property type="entry name" value="Csm2_III-A"/>
    <property type="match status" value="1"/>
</dbReference>
<dbReference type="OrthoDB" id="964629at2"/>
<name>A0A2M9CUK0_9BACT</name>
<gene>
    <name evidence="7" type="ORF">BXY57_1177</name>
</gene>
<dbReference type="GO" id="GO:0003723">
    <property type="term" value="F:RNA binding"/>
    <property type="evidence" value="ECO:0007669"/>
    <property type="project" value="UniProtKB-KW"/>
</dbReference>
<dbReference type="AlphaFoldDB" id="A0A2M9CUK0"/>
<comment type="function">
    <text evidence="1">This subunit may be involved in monitoring complementarity of crRNA and target RNA.</text>
</comment>
<evidence type="ECO:0000256" key="4">
    <source>
        <dbReference type="ARBA" id="ARBA00022884"/>
    </source>
</evidence>
<keyword evidence="8" id="KW-1185">Reference proteome</keyword>
<keyword evidence="5" id="KW-0051">Antiviral defense</keyword>
<evidence type="ECO:0000256" key="3">
    <source>
        <dbReference type="ARBA" id="ARBA00016118"/>
    </source>
</evidence>
<dbReference type="NCBIfam" id="TIGR01870">
    <property type="entry name" value="cas_TM1810_Csm2"/>
    <property type="match status" value="1"/>
</dbReference>
<evidence type="ECO:0000256" key="1">
    <source>
        <dbReference type="ARBA" id="ARBA00003640"/>
    </source>
</evidence>
<evidence type="ECO:0000313" key="8">
    <source>
        <dbReference type="Proteomes" id="UP000230000"/>
    </source>
</evidence>
<evidence type="ECO:0000256" key="6">
    <source>
        <dbReference type="ARBA" id="ARBA00031723"/>
    </source>
</evidence>
<keyword evidence="4" id="KW-0694">RNA-binding</keyword>
<dbReference type="InterPro" id="IPR010149">
    <property type="entry name" value="CRISPR-assoc_prot_Csm2_III-A"/>
</dbReference>
<evidence type="ECO:0000256" key="5">
    <source>
        <dbReference type="ARBA" id="ARBA00023118"/>
    </source>
</evidence>
<dbReference type="GO" id="GO:0051607">
    <property type="term" value="P:defense response to virus"/>
    <property type="evidence" value="ECO:0007669"/>
    <property type="project" value="UniProtKB-KW"/>
</dbReference>
<evidence type="ECO:0000256" key="2">
    <source>
        <dbReference type="ARBA" id="ARBA00006896"/>
    </source>
</evidence>
<reference evidence="7 8" key="1">
    <citation type="submission" date="2017-11" db="EMBL/GenBank/DDBJ databases">
        <title>Genomic Encyclopedia of Archaeal and Bacterial Type Strains, Phase II (KMG-II): From Individual Species to Whole Genera.</title>
        <authorList>
            <person name="Goeker M."/>
        </authorList>
    </citation>
    <scope>NUCLEOTIDE SEQUENCE [LARGE SCALE GENOMIC DNA]</scope>
    <source>
        <strain evidence="7 8">DSM 27268</strain>
    </source>
</reference>
<dbReference type="RefSeq" id="WP_100314183.1">
    <property type="nucleotide sequence ID" value="NZ_PGFG01000001.1"/>
</dbReference>
<proteinExistence type="inferred from homology"/>
<protein>
    <recommendedName>
        <fullName evidence="3">CRISPR system Cms protein Csm2</fullName>
    </recommendedName>
    <alternativeName>
        <fullName evidence="6">CRISPR type III A-associated protein Csm2</fullName>
    </alternativeName>
</protein>
<accession>A0A2M9CUK0</accession>
<evidence type="ECO:0000313" key="7">
    <source>
        <dbReference type="EMBL" id="PJJ75597.1"/>
    </source>
</evidence>
<sequence>MSAPQTRNIQTQNEPQDIPIKLLDGNFTEQDIEWLERWGEKLVKGNVKMSQLRKFFAELKRIQADFDRLKNRIVFLNPQLAYAAGRKKELEDLRKALQPLILDIKGDKVRFDNFVHVFEVIIAYHKLYSEDD</sequence>
<comment type="caution">
    <text evidence="7">The sequence shown here is derived from an EMBL/GenBank/DDBJ whole genome shotgun (WGS) entry which is preliminary data.</text>
</comment>
<organism evidence="7 8">
    <name type="scientific">Thermoflavifilum aggregans</name>
    <dbReference type="NCBI Taxonomy" id="454188"/>
    <lineage>
        <taxon>Bacteria</taxon>
        <taxon>Pseudomonadati</taxon>
        <taxon>Bacteroidota</taxon>
        <taxon>Chitinophagia</taxon>
        <taxon>Chitinophagales</taxon>
        <taxon>Chitinophagaceae</taxon>
        <taxon>Thermoflavifilum</taxon>
    </lineage>
</organism>
<comment type="similarity">
    <text evidence="2">Belongs to the CRISPR-associated Csm2 family.</text>
</comment>
<dbReference type="EMBL" id="PGFG01000001">
    <property type="protein sequence ID" value="PJJ75597.1"/>
    <property type="molecule type" value="Genomic_DNA"/>
</dbReference>
<dbReference type="Proteomes" id="UP000230000">
    <property type="component" value="Unassembled WGS sequence"/>
</dbReference>